<dbReference type="Proteomes" id="UP000512222">
    <property type="component" value="Chromosome"/>
</dbReference>
<feature type="domain" description="Peptidase S24/S26A/S26B/S26C" evidence="1">
    <location>
        <begin position="94"/>
        <end position="215"/>
    </location>
</feature>
<dbReference type="SUPFAM" id="SSF51306">
    <property type="entry name" value="LexA/Signal peptidase"/>
    <property type="match status" value="1"/>
</dbReference>
<dbReference type="AlphaFoldDB" id="A0AAP9TXP3"/>
<proteinExistence type="predicted"/>
<evidence type="ECO:0000313" key="2">
    <source>
        <dbReference type="EMBL" id="QLV31348.1"/>
    </source>
</evidence>
<reference evidence="3" key="1">
    <citation type="submission" date="2020-06" db="EMBL/GenBank/DDBJ databases">
        <title>REHAB project genomes.</title>
        <authorList>
            <person name="Shaw L.P."/>
        </authorList>
    </citation>
    <scope>NUCLEOTIDE SEQUENCE [LARGE SCALE GENOMIC DNA]</scope>
    <source>
        <strain evidence="3">RHBSTW-00370</strain>
    </source>
</reference>
<accession>A0AAP9TXP3</accession>
<dbReference type="Gene3D" id="2.10.109.10">
    <property type="entry name" value="Umud Fragment, subunit A"/>
    <property type="match status" value="1"/>
</dbReference>
<dbReference type="CDD" id="cd06529">
    <property type="entry name" value="S24_LexA-like"/>
    <property type="match status" value="1"/>
</dbReference>
<evidence type="ECO:0000259" key="1">
    <source>
        <dbReference type="Pfam" id="PF00717"/>
    </source>
</evidence>
<dbReference type="EMBL" id="CP056573">
    <property type="protein sequence ID" value="QLV31348.1"/>
    <property type="molecule type" value="Genomic_DNA"/>
</dbReference>
<dbReference type="InterPro" id="IPR050077">
    <property type="entry name" value="LexA_repressor"/>
</dbReference>
<dbReference type="InterPro" id="IPR036286">
    <property type="entry name" value="LexA/Signal_pep-like_sf"/>
</dbReference>
<organism evidence="2 3">
    <name type="scientific">Citrobacter freundii</name>
    <dbReference type="NCBI Taxonomy" id="546"/>
    <lineage>
        <taxon>Bacteria</taxon>
        <taxon>Pseudomonadati</taxon>
        <taxon>Pseudomonadota</taxon>
        <taxon>Gammaproteobacteria</taxon>
        <taxon>Enterobacterales</taxon>
        <taxon>Enterobacteriaceae</taxon>
        <taxon>Citrobacter</taxon>
        <taxon>Citrobacter freundii complex</taxon>
    </lineage>
</organism>
<name>A0AAP9TXP3_CITFR</name>
<sequence>MDKYEKRRLRLIQLRDDYCDGNASKLARKIEREPSYVLRMLWPEGKAGRKRIADNMIEVIEKSFGLPRGWMDGITQEKSNVELVQQPNPGKSYPVISWVSAGAWAEAIEPYTLDDVEEWCESDAHVEGEGFWLRIKGDSMTSPVGMSIPEGMMVLFDTGREAKHGSLVLAKLIDANEATFKKLVIDGGDHFLKPLNPSYPIIPINGNCKLLGVAVEARLKII</sequence>
<dbReference type="InterPro" id="IPR015927">
    <property type="entry name" value="Peptidase_S24_S26A/B/C"/>
</dbReference>
<dbReference type="PANTHER" id="PTHR33516:SF2">
    <property type="entry name" value="LEXA REPRESSOR-RELATED"/>
    <property type="match status" value="1"/>
</dbReference>
<evidence type="ECO:0000313" key="3">
    <source>
        <dbReference type="Proteomes" id="UP000512222"/>
    </source>
</evidence>
<dbReference type="PANTHER" id="PTHR33516">
    <property type="entry name" value="LEXA REPRESSOR"/>
    <property type="match status" value="1"/>
</dbReference>
<protein>
    <submittedName>
        <fullName evidence="2">LexA family transcriptional repressor</fullName>
    </submittedName>
</protein>
<gene>
    <name evidence="2" type="ORF">HV178_15820</name>
</gene>
<dbReference type="Pfam" id="PF00717">
    <property type="entry name" value="Peptidase_S24"/>
    <property type="match status" value="1"/>
</dbReference>
<dbReference type="RefSeq" id="WP_103848444.1">
    <property type="nucleotide sequence ID" value="NZ_CP056235.1"/>
</dbReference>
<dbReference type="InterPro" id="IPR039418">
    <property type="entry name" value="LexA-like"/>
</dbReference>